<dbReference type="PANTHER" id="PTHR33083:SF122">
    <property type="entry name" value="EXPRESSED PROTEIN"/>
    <property type="match status" value="1"/>
</dbReference>
<dbReference type="HOGENOM" id="CLU_088831_2_2_1"/>
<keyword evidence="4" id="KW-1185">Reference proteome</keyword>
<feature type="compositionally biased region" description="Polar residues" evidence="2">
    <location>
        <begin position="12"/>
        <end position="21"/>
    </location>
</feature>
<reference evidence="4" key="1">
    <citation type="submission" date="2013-06" db="EMBL/GenBank/DDBJ databases">
        <authorList>
            <person name="Zhao Q."/>
        </authorList>
    </citation>
    <scope>NUCLEOTIDE SEQUENCE</scope>
    <source>
        <strain evidence="4">cv. W1943</strain>
    </source>
</reference>
<dbReference type="Pfam" id="PF04520">
    <property type="entry name" value="Senescence_reg"/>
    <property type="match status" value="1"/>
</dbReference>
<dbReference type="Proteomes" id="UP000008022">
    <property type="component" value="Unassembled WGS sequence"/>
</dbReference>
<reference evidence="3" key="2">
    <citation type="submission" date="2015-06" db="UniProtKB">
        <authorList>
            <consortium name="EnsemblPlants"/>
        </authorList>
    </citation>
    <scope>IDENTIFICATION</scope>
</reference>
<proteinExistence type="inferred from homology"/>
<dbReference type="GO" id="GO:0010150">
    <property type="term" value="P:leaf senescence"/>
    <property type="evidence" value="ECO:0007669"/>
    <property type="project" value="UniProtKB-ARBA"/>
</dbReference>
<evidence type="ECO:0000256" key="1">
    <source>
        <dbReference type="ARBA" id="ARBA00034773"/>
    </source>
</evidence>
<feature type="compositionally biased region" description="Low complexity" evidence="2">
    <location>
        <begin position="1"/>
        <end position="11"/>
    </location>
</feature>
<evidence type="ECO:0000313" key="3">
    <source>
        <dbReference type="EnsemblPlants" id="ORUFI01G10950.1"/>
    </source>
</evidence>
<dbReference type="PANTHER" id="PTHR33083">
    <property type="entry name" value="EXPRESSED PROTEIN"/>
    <property type="match status" value="1"/>
</dbReference>
<dbReference type="STRING" id="4529.A0A0E0MU70"/>
<organism evidence="3 4">
    <name type="scientific">Oryza rufipogon</name>
    <name type="common">Brownbeard rice</name>
    <name type="synonym">Asian wild rice</name>
    <dbReference type="NCBI Taxonomy" id="4529"/>
    <lineage>
        <taxon>Eukaryota</taxon>
        <taxon>Viridiplantae</taxon>
        <taxon>Streptophyta</taxon>
        <taxon>Embryophyta</taxon>
        <taxon>Tracheophyta</taxon>
        <taxon>Spermatophyta</taxon>
        <taxon>Magnoliopsida</taxon>
        <taxon>Liliopsida</taxon>
        <taxon>Poales</taxon>
        <taxon>Poaceae</taxon>
        <taxon>BOP clade</taxon>
        <taxon>Oryzoideae</taxon>
        <taxon>Oryzeae</taxon>
        <taxon>Oryzinae</taxon>
        <taxon>Oryza</taxon>
    </lineage>
</organism>
<dbReference type="Gramene" id="ORUFI01G10950.1">
    <property type="protein sequence ID" value="ORUFI01G10950.1"/>
    <property type="gene ID" value="ORUFI01G10950"/>
</dbReference>
<dbReference type="InterPro" id="IPR007608">
    <property type="entry name" value="Senescence_reg_S40"/>
</dbReference>
<dbReference type="EnsemblPlants" id="ORUFI01G10950.1">
    <property type="protein sequence ID" value="ORUFI01G10950.1"/>
    <property type="gene ID" value="ORUFI01G10950"/>
</dbReference>
<evidence type="ECO:0000256" key="2">
    <source>
        <dbReference type="SAM" id="MobiDB-lite"/>
    </source>
</evidence>
<dbReference type="AlphaFoldDB" id="A0A0E0MU70"/>
<comment type="similarity">
    <text evidence="1">Belongs to the senescence regulator S40 family.</text>
</comment>
<evidence type="ECO:0000313" key="4">
    <source>
        <dbReference type="Proteomes" id="UP000008022"/>
    </source>
</evidence>
<protein>
    <submittedName>
        <fullName evidence="3">Uncharacterized protein</fullName>
    </submittedName>
</protein>
<feature type="region of interest" description="Disordered" evidence="2">
    <location>
        <begin position="1"/>
        <end position="58"/>
    </location>
</feature>
<accession>A0A0E0MU70</accession>
<name>A0A0E0MU70_ORYRU</name>
<sequence length="106" mass="11088">MSSAAATTTATCGSKGQAQRSGTHRQPHVRIPSEAAATVRRRGRWATQSSVGGEDGDAAMVVSPHKVVARRAAAHSSVLEGAGRMLKGCDLHHVRNAVLCRTGFLD</sequence>
<dbReference type="OMA" id="GRWATQS"/>